<sequence>MTGLGCSVGTLLSGIMAGAASGWLLGAAMFAGLTATLLAGRRLRLLP</sequence>
<evidence type="ECO:0000313" key="3">
    <source>
        <dbReference type="Proteomes" id="UP001055307"/>
    </source>
</evidence>
<feature type="transmembrane region" description="Helical" evidence="1">
    <location>
        <begin position="20"/>
        <end position="40"/>
    </location>
</feature>
<reference evidence="2" key="1">
    <citation type="journal article" date="2016" name="Front. Microbiol.">
        <title>Genome Sequence of the Piezophilic, Mesophilic Sulfate-Reducing Bacterium Desulfovibrio indicus J2T.</title>
        <authorList>
            <person name="Cao J."/>
            <person name="Maignien L."/>
            <person name="Shao Z."/>
            <person name="Alain K."/>
            <person name="Jebbar M."/>
        </authorList>
    </citation>
    <scope>NUCLEOTIDE SEQUENCE</scope>
    <source>
        <strain evidence="2">DSM 21893</strain>
    </source>
</reference>
<evidence type="ECO:0008006" key="4">
    <source>
        <dbReference type="Google" id="ProtNLM"/>
    </source>
</evidence>
<dbReference type="Proteomes" id="UP001055307">
    <property type="component" value="Unassembled WGS sequence"/>
</dbReference>
<organism evidence="2 3">
    <name type="scientific">Methylobacterium bullatum</name>
    <dbReference type="NCBI Taxonomy" id="570505"/>
    <lineage>
        <taxon>Bacteria</taxon>
        <taxon>Pseudomonadati</taxon>
        <taxon>Pseudomonadota</taxon>
        <taxon>Alphaproteobacteria</taxon>
        <taxon>Hyphomicrobiales</taxon>
        <taxon>Methylobacteriaceae</taxon>
        <taxon>Methylobacterium</taxon>
    </lineage>
</organism>
<dbReference type="RefSeq" id="WP_187273444.1">
    <property type="nucleotide sequence ID" value="NZ_BPQF01000041.1"/>
</dbReference>
<protein>
    <recommendedName>
        <fullName evidence="4">Sulphur transport domain-containing protein</fullName>
    </recommendedName>
</protein>
<gene>
    <name evidence="2" type="ORF">OICFNHDK_4579</name>
</gene>
<keyword evidence="1" id="KW-1133">Transmembrane helix</keyword>
<evidence type="ECO:0000256" key="1">
    <source>
        <dbReference type="SAM" id="Phobius"/>
    </source>
</evidence>
<accession>A0AAV4ZE54</accession>
<dbReference type="AlphaFoldDB" id="A0AAV4ZE54"/>
<evidence type="ECO:0000313" key="2">
    <source>
        <dbReference type="EMBL" id="GJD42087.1"/>
    </source>
</evidence>
<keyword evidence="1" id="KW-0812">Transmembrane</keyword>
<proteinExistence type="predicted"/>
<comment type="caution">
    <text evidence="2">The sequence shown here is derived from an EMBL/GenBank/DDBJ whole genome shotgun (WGS) entry which is preliminary data.</text>
</comment>
<name>A0AAV4ZE54_9HYPH</name>
<dbReference type="EMBL" id="BPQF01000041">
    <property type="protein sequence ID" value="GJD42087.1"/>
    <property type="molecule type" value="Genomic_DNA"/>
</dbReference>
<keyword evidence="1" id="KW-0472">Membrane</keyword>
<keyword evidence="3" id="KW-1185">Reference proteome</keyword>
<reference evidence="2" key="2">
    <citation type="submission" date="2021-08" db="EMBL/GenBank/DDBJ databases">
        <authorList>
            <person name="Tani A."/>
            <person name="Ola A."/>
            <person name="Ogura Y."/>
            <person name="Katsura K."/>
            <person name="Hayashi T."/>
        </authorList>
    </citation>
    <scope>NUCLEOTIDE SEQUENCE</scope>
    <source>
        <strain evidence="2">DSM 21893</strain>
    </source>
</reference>